<dbReference type="GO" id="GO:0003677">
    <property type="term" value="F:DNA binding"/>
    <property type="evidence" value="ECO:0007669"/>
    <property type="project" value="InterPro"/>
</dbReference>
<dbReference type="PANTHER" id="PTHR12243:SF69">
    <property type="entry name" value="SI:CH73-59F11.3"/>
    <property type="match status" value="1"/>
</dbReference>
<dbReference type="InterPro" id="IPR039353">
    <property type="entry name" value="TF_Adf1"/>
</dbReference>
<evidence type="ECO:0000313" key="5">
    <source>
        <dbReference type="EnsemblMetazoa" id="AMAM014097-PA"/>
    </source>
</evidence>
<accession>A0A182SV73</accession>
<evidence type="ECO:0000259" key="3">
    <source>
        <dbReference type="PROSITE" id="PS51029"/>
    </source>
</evidence>
<dbReference type="VEuPathDB" id="VectorBase:AMAM014097"/>
<feature type="domain" description="MADF" evidence="3">
    <location>
        <begin position="13"/>
        <end position="93"/>
    </location>
</feature>
<dbReference type="InterPro" id="IPR006578">
    <property type="entry name" value="MADF-dom"/>
</dbReference>
<dbReference type="EnsemblMetazoa" id="AMAM014097-RA">
    <property type="protein sequence ID" value="AMAM014097-PA"/>
    <property type="gene ID" value="AMAM014097"/>
</dbReference>
<proteinExistence type="predicted"/>
<dbReference type="PROSITE" id="PS51029">
    <property type="entry name" value="MADF"/>
    <property type="match status" value="1"/>
</dbReference>
<evidence type="ECO:0000256" key="1">
    <source>
        <dbReference type="PROSITE-ProRule" id="PRU00371"/>
    </source>
</evidence>
<sequence length="221" mass="25458">MDESDKPNYSEVKLIELIKRQPAVWNKHDSLYSNKIAEKTVWEEISNLLETDVEVIKKRWRNLRSQFQRECRMPRASKWKHFERLSFLTGNMSPMNGSLDCREEDEEDDPIRIERPPKRASMVLKEPKEEPPFEWAYASPTMLHQRAEKSTPPVQAPPSSVQAPPPGVSDDGNYYFALSLVGILNSIPKSQELAARLAVLNVLKDFQQPQAERSLQAQPDD</sequence>
<name>A0A182SV73_9DIPT</name>
<reference evidence="6" key="1">
    <citation type="submission" date="2013-09" db="EMBL/GenBank/DDBJ databases">
        <title>The Genome Sequence of Anopheles maculatus species B.</title>
        <authorList>
            <consortium name="The Broad Institute Genomics Platform"/>
            <person name="Neafsey D.E."/>
            <person name="Besansky N."/>
            <person name="Howell P."/>
            <person name="Walton C."/>
            <person name="Young S.K."/>
            <person name="Zeng Q."/>
            <person name="Gargeya S."/>
            <person name="Fitzgerald M."/>
            <person name="Haas B."/>
            <person name="Abouelleil A."/>
            <person name="Allen A.W."/>
            <person name="Alvarado L."/>
            <person name="Arachchi H.M."/>
            <person name="Berlin A.M."/>
            <person name="Chapman S.B."/>
            <person name="Gainer-Dewar J."/>
            <person name="Goldberg J."/>
            <person name="Griggs A."/>
            <person name="Gujja S."/>
            <person name="Hansen M."/>
            <person name="Howarth C."/>
            <person name="Imamovic A."/>
            <person name="Ireland A."/>
            <person name="Larimer J."/>
            <person name="McCowan C."/>
            <person name="Murphy C."/>
            <person name="Pearson M."/>
            <person name="Poon T.W."/>
            <person name="Priest M."/>
            <person name="Roberts A."/>
            <person name="Saif S."/>
            <person name="Shea T."/>
            <person name="Sisk P."/>
            <person name="Sykes S."/>
            <person name="Wortman J."/>
            <person name="Nusbaum C."/>
            <person name="Birren B."/>
        </authorList>
    </citation>
    <scope>NUCLEOTIDE SEQUENCE [LARGE SCALE GENOMIC DNA]</scope>
    <source>
        <strain evidence="6">maculatus3</strain>
    </source>
</reference>
<dbReference type="SMART" id="SM00595">
    <property type="entry name" value="MADF"/>
    <property type="match status" value="1"/>
</dbReference>
<evidence type="ECO:0000256" key="2">
    <source>
        <dbReference type="SAM" id="MobiDB-lite"/>
    </source>
</evidence>
<evidence type="ECO:0000313" key="6">
    <source>
        <dbReference type="Proteomes" id="UP000075901"/>
    </source>
</evidence>
<evidence type="ECO:0000259" key="4">
    <source>
        <dbReference type="PROSITE" id="PS51031"/>
    </source>
</evidence>
<keyword evidence="1" id="KW-0539">Nucleus</keyword>
<feature type="domain" description="BESS" evidence="4">
    <location>
        <begin position="170"/>
        <end position="209"/>
    </location>
</feature>
<feature type="region of interest" description="Disordered" evidence="2">
    <location>
        <begin position="144"/>
        <end position="167"/>
    </location>
</feature>
<dbReference type="Pfam" id="PF10545">
    <property type="entry name" value="MADF_DNA_bdg"/>
    <property type="match status" value="1"/>
</dbReference>
<keyword evidence="6" id="KW-1185">Reference proteome</keyword>
<evidence type="ECO:0008006" key="7">
    <source>
        <dbReference type="Google" id="ProtNLM"/>
    </source>
</evidence>
<reference evidence="5" key="2">
    <citation type="submission" date="2020-05" db="UniProtKB">
        <authorList>
            <consortium name="EnsemblMetazoa"/>
        </authorList>
    </citation>
    <scope>IDENTIFICATION</scope>
    <source>
        <strain evidence="5">maculatus3</strain>
    </source>
</reference>
<dbReference type="AlphaFoldDB" id="A0A182SV73"/>
<dbReference type="InterPro" id="IPR004210">
    <property type="entry name" value="BESS_motif"/>
</dbReference>
<dbReference type="Proteomes" id="UP000075901">
    <property type="component" value="Unassembled WGS sequence"/>
</dbReference>
<protein>
    <recommendedName>
        <fullName evidence="7">MADF domain-containing protein</fullName>
    </recommendedName>
</protein>
<organism evidence="5 6">
    <name type="scientific">Anopheles maculatus</name>
    <dbReference type="NCBI Taxonomy" id="74869"/>
    <lineage>
        <taxon>Eukaryota</taxon>
        <taxon>Metazoa</taxon>
        <taxon>Ecdysozoa</taxon>
        <taxon>Arthropoda</taxon>
        <taxon>Hexapoda</taxon>
        <taxon>Insecta</taxon>
        <taxon>Pterygota</taxon>
        <taxon>Neoptera</taxon>
        <taxon>Endopterygota</taxon>
        <taxon>Diptera</taxon>
        <taxon>Nematocera</taxon>
        <taxon>Culicoidea</taxon>
        <taxon>Culicidae</taxon>
        <taxon>Anophelinae</taxon>
        <taxon>Anopheles</taxon>
        <taxon>Anopheles maculatus group</taxon>
    </lineage>
</organism>
<dbReference type="PROSITE" id="PS51031">
    <property type="entry name" value="BESS"/>
    <property type="match status" value="1"/>
</dbReference>
<comment type="subcellular location">
    <subcellularLocation>
        <location evidence="1">Nucleus</location>
    </subcellularLocation>
</comment>
<dbReference type="GO" id="GO:0005634">
    <property type="term" value="C:nucleus"/>
    <property type="evidence" value="ECO:0007669"/>
    <property type="project" value="UniProtKB-SubCell"/>
</dbReference>
<dbReference type="GO" id="GO:0005667">
    <property type="term" value="C:transcription regulator complex"/>
    <property type="evidence" value="ECO:0007669"/>
    <property type="project" value="TreeGrafter"/>
</dbReference>
<dbReference type="GO" id="GO:0006357">
    <property type="term" value="P:regulation of transcription by RNA polymerase II"/>
    <property type="evidence" value="ECO:0007669"/>
    <property type="project" value="TreeGrafter"/>
</dbReference>
<dbReference type="PANTHER" id="PTHR12243">
    <property type="entry name" value="MADF DOMAIN TRANSCRIPTION FACTOR"/>
    <property type="match status" value="1"/>
</dbReference>